<dbReference type="InParanoid" id="A0A2H3DRX1"/>
<dbReference type="OMA" id="QVEYAGC"/>
<dbReference type="Proteomes" id="UP000217790">
    <property type="component" value="Unassembled WGS sequence"/>
</dbReference>
<accession>A0A2H3DRX1</accession>
<keyword evidence="2" id="KW-1185">Reference proteome</keyword>
<dbReference type="EMBL" id="KZ293654">
    <property type="protein sequence ID" value="PBK94202.1"/>
    <property type="molecule type" value="Genomic_DNA"/>
</dbReference>
<feature type="non-terminal residue" evidence="1">
    <location>
        <position position="1"/>
    </location>
</feature>
<dbReference type="OrthoDB" id="2986625at2759"/>
<reference evidence="2" key="1">
    <citation type="journal article" date="2017" name="Nat. Ecol. Evol.">
        <title>Genome expansion and lineage-specific genetic innovations in the forest pathogenic fungi Armillaria.</title>
        <authorList>
            <person name="Sipos G."/>
            <person name="Prasanna A.N."/>
            <person name="Walter M.C."/>
            <person name="O'Connor E."/>
            <person name="Balint B."/>
            <person name="Krizsan K."/>
            <person name="Kiss B."/>
            <person name="Hess J."/>
            <person name="Varga T."/>
            <person name="Slot J."/>
            <person name="Riley R."/>
            <person name="Boka B."/>
            <person name="Rigling D."/>
            <person name="Barry K."/>
            <person name="Lee J."/>
            <person name="Mihaltcheva S."/>
            <person name="LaButti K."/>
            <person name="Lipzen A."/>
            <person name="Waldron R."/>
            <person name="Moloney N.M."/>
            <person name="Sperisen C."/>
            <person name="Kredics L."/>
            <person name="Vagvoelgyi C."/>
            <person name="Patrignani A."/>
            <person name="Fitzpatrick D."/>
            <person name="Nagy I."/>
            <person name="Doyle S."/>
            <person name="Anderson J.B."/>
            <person name="Grigoriev I.V."/>
            <person name="Gueldener U."/>
            <person name="Muensterkoetter M."/>
            <person name="Nagy L.G."/>
        </authorList>
    </citation>
    <scope>NUCLEOTIDE SEQUENCE [LARGE SCALE GENOMIC DNA]</scope>
    <source>
        <strain evidence="2">Ar21-2</strain>
    </source>
</reference>
<protein>
    <recommendedName>
        <fullName evidence="3">F-box domain-containing protein</fullName>
    </recommendedName>
</protein>
<name>A0A2H3DRX1_ARMGA</name>
<organism evidence="1 2">
    <name type="scientific">Armillaria gallica</name>
    <name type="common">Bulbous honey fungus</name>
    <name type="synonym">Armillaria bulbosa</name>
    <dbReference type="NCBI Taxonomy" id="47427"/>
    <lineage>
        <taxon>Eukaryota</taxon>
        <taxon>Fungi</taxon>
        <taxon>Dikarya</taxon>
        <taxon>Basidiomycota</taxon>
        <taxon>Agaricomycotina</taxon>
        <taxon>Agaricomycetes</taxon>
        <taxon>Agaricomycetidae</taxon>
        <taxon>Agaricales</taxon>
        <taxon>Marasmiineae</taxon>
        <taxon>Physalacriaceae</taxon>
        <taxon>Armillaria</taxon>
    </lineage>
</organism>
<sequence length="110" mass="12593">FWIALLDAKVFLRYVSSGRHLALSHSFLHYLAGYRGLKELHLQLGDINTRDVLDEYHAPVFLRRIIPMHSRSLTSVAIQVEYAGCWCFDAPMLEVLLLCNNLTYIGISVD</sequence>
<dbReference type="AlphaFoldDB" id="A0A2H3DRX1"/>
<proteinExistence type="predicted"/>
<gene>
    <name evidence="1" type="ORF">ARMGADRAFT_898105</name>
</gene>
<feature type="non-terminal residue" evidence="1">
    <location>
        <position position="110"/>
    </location>
</feature>
<evidence type="ECO:0000313" key="1">
    <source>
        <dbReference type="EMBL" id="PBK94202.1"/>
    </source>
</evidence>
<evidence type="ECO:0000313" key="2">
    <source>
        <dbReference type="Proteomes" id="UP000217790"/>
    </source>
</evidence>
<evidence type="ECO:0008006" key="3">
    <source>
        <dbReference type="Google" id="ProtNLM"/>
    </source>
</evidence>